<evidence type="ECO:0000259" key="2">
    <source>
        <dbReference type="Pfam" id="PF13273"/>
    </source>
</evidence>
<accession>A0ABU9VQC9</accession>
<feature type="transmembrane region" description="Helical" evidence="1">
    <location>
        <begin position="7"/>
        <end position="31"/>
    </location>
</feature>
<dbReference type="RefSeq" id="WP_343131688.1">
    <property type="nucleotide sequence ID" value="NZ_JBCITK010000001.1"/>
</dbReference>
<protein>
    <submittedName>
        <fullName evidence="3">DUF4064 domain-containing protein</fullName>
    </submittedName>
</protein>
<dbReference type="EMBL" id="JBCITK010000001">
    <property type="protein sequence ID" value="MEN0645086.1"/>
    <property type="molecule type" value="Genomic_DNA"/>
</dbReference>
<dbReference type="InterPro" id="IPR025273">
    <property type="entry name" value="DUF4064"/>
</dbReference>
<sequence length="144" mass="15100">MKRTGELVLGIIGSILLLIGIILGVSLSSVFGSDEFNNQFQEEFNQELQNDPAFSDADVEAVGEVFGALGSFAVGLTVSWAIAGILGILGTIFVKKKTKLSGILFLVGGVIGIASVIPAILYVIAGIMALVRKAPQTTEPYETV</sequence>
<comment type="caution">
    <text evidence="3">The sequence shown here is derived from an EMBL/GenBank/DDBJ whole genome shotgun (WGS) entry which is preliminary data.</text>
</comment>
<organism evidence="3 4">
    <name type="scientific">Alkalicoccobacillus gibsonii</name>
    <dbReference type="NCBI Taxonomy" id="79881"/>
    <lineage>
        <taxon>Bacteria</taxon>
        <taxon>Bacillati</taxon>
        <taxon>Bacillota</taxon>
        <taxon>Bacilli</taxon>
        <taxon>Bacillales</taxon>
        <taxon>Bacillaceae</taxon>
        <taxon>Alkalicoccobacillus</taxon>
    </lineage>
</organism>
<keyword evidence="4" id="KW-1185">Reference proteome</keyword>
<reference evidence="3 4" key="1">
    <citation type="submission" date="2024-03" db="EMBL/GenBank/DDBJ databases">
        <title>Bacilli Hybrid Assemblies.</title>
        <authorList>
            <person name="Kovac J."/>
        </authorList>
    </citation>
    <scope>NUCLEOTIDE SEQUENCE [LARGE SCALE GENOMIC DNA]</scope>
    <source>
        <strain evidence="3 4">FSL R7-0666</strain>
    </source>
</reference>
<feature type="transmembrane region" description="Helical" evidence="1">
    <location>
        <begin position="103"/>
        <end position="131"/>
    </location>
</feature>
<feature type="transmembrane region" description="Helical" evidence="1">
    <location>
        <begin position="72"/>
        <end position="94"/>
    </location>
</feature>
<keyword evidence="1" id="KW-0472">Membrane</keyword>
<evidence type="ECO:0000313" key="4">
    <source>
        <dbReference type="Proteomes" id="UP001418796"/>
    </source>
</evidence>
<dbReference type="Pfam" id="PF13273">
    <property type="entry name" value="DUF4064"/>
    <property type="match status" value="1"/>
</dbReference>
<feature type="domain" description="DUF4064" evidence="2">
    <location>
        <begin position="2"/>
        <end position="113"/>
    </location>
</feature>
<evidence type="ECO:0000256" key="1">
    <source>
        <dbReference type="SAM" id="Phobius"/>
    </source>
</evidence>
<evidence type="ECO:0000313" key="3">
    <source>
        <dbReference type="EMBL" id="MEN0645086.1"/>
    </source>
</evidence>
<keyword evidence="1" id="KW-0812">Transmembrane</keyword>
<gene>
    <name evidence="3" type="ORF">MKY91_18155</name>
</gene>
<dbReference type="Proteomes" id="UP001418796">
    <property type="component" value="Unassembled WGS sequence"/>
</dbReference>
<proteinExistence type="predicted"/>
<keyword evidence="1" id="KW-1133">Transmembrane helix</keyword>
<name>A0ABU9VQC9_9BACI</name>